<dbReference type="AlphaFoldDB" id="A0AA39PM95"/>
<evidence type="ECO:0000313" key="2">
    <source>
        <dbReference type="Proteomes" id="UP001175228"/>
    </source>
</evidence>
<proteinExistence type="predicted"/>
<dbReference type="EMBL" id="JAUEPU010000045">
    <property type="protein sequence ID" value="KAK0486826.1"/>
    <property type="molecule type" value="Genomic_DNA"/>
</dbReference>
<evidence type="ECO:0000313" key="1">
    <source>
        <dbReference type="EMBL" id="KAK0486826.1"/>
    </source>
</evidence>
<dbReference type="Proteomes" id="UP001175228">
    <property type="component" value="Unassembled WGS sequence"/>
</dbReference>
<organism evidence="1 2">
    <name type="scientific">Armillaria luteobubalina</name>
    <dbReference type="NCBI Taxonomy" id="153913"/>
    <lineage>
        <taxon>Eukaryota</taxon>
        <taxon>Fungi</taxon>
        <taxon>Dikarya</taxon>
        <taxon>Basidiomycota</taxon>
        <taxon>Agaricomycotina</taxon>
        <taxon>Agaricomycetes</taxon>
        <taxon>Agaricomycetidae</taxon>
        <taxon>Agaricales</taxon>
        <taxon>Marasmiineae</taxon>
        <taxon>Physalacriaceae</taxon>
        <taxon>Armillaria</taxon>
    </lineage>
</organism>
<sequence length="100" mass="10968">MVSDQGDNRDEFYLRERLADPNSGDGKAIPFSIPNDGTRIGTVPVTLQFLHRDHVVDAFQSDSEFPNAGTSDTIGVSNAETRINPISTMASTYDNSFFNP</sequence>
<gene>
    <name evidence="1" type="ORF">EDD18DRAFT_1111046</name>
</gene>
<protein>
    <submittedName>
        <fullName evidence="1">Uncharacterized protein</fullName>
    </submittedName>
</protein>
<name>A0AA39PM95_9AGAR</name>
<comment type="caution">
    <text evidence="1">The sequence shown here is derived from an EMBL/GenBank/DDBJ whole genome shotgun (WGS) entry which is preliminary data.</text>
</comment>
<keyword evidence="2" id="KW-1185">Reference proteome</keyword>
<accession>A0AA39PM95</accession>
<reference evidence="1" key="1">
    <citation type="submission" date="2023-06" db="EMBL/GenBank/DDBJ databases">
        <authorList>
            <consortium name="Lawrence Berkeley National Laboratory"/>
            <person name="Ahrendt S."/>
            <person name="Sahu N."/>
            <person name="Indic B."/>
            <person name="Wong-Bajracharya J."/>
            <person name="Merenyi Z."/>
            <person name="Ke H.-M."/>
            <person name="Monk M."/>
            <person name="Kocsube S."/>
            <person name="Drula E."/>
            <person name="Lipzen A."/>
            <person name="Balint B."/>
            <person name="Henrissat B."/>
            <person name="Andreopoulos B."/>
            <person name="Martin F.M."/>
            <person name="Harder C.B."/>
            <person name="Rigling D."/>
            <person name="Ford K.L."/>
            <person name="Foster G.D."/>
            <person name="Pangilinan J."/>
            <person name="Papanicolaou A."/>
            <person name="Barry K."/>
            <person name="LaButti K."/>
            <person name="Viragh M."/>
            <person name="Koriabine M."/>
            <person name="Yan M."/>
            <person name="Riley R."/>
            <person name="Champramary S."/>
            <person name="Plett K.L."/>
            <person name="Tsai I.J."/>
            <person name="Slot J."/>
            <person name="Sipos G."/>
            <person name="Plett J."/>
            <person name="Nagy L.G."/>
            <person name="Grigoriev I.V."/>
        </authorList>
    </citation>
    <scope>NUCLEOTIDE SEQUENCE</scope>
    <source>
        <strain evidence="1">HWK02</strain>
    </source>
</reference>